<dbReference type="RefSeq" id="WP_338255466.1">
    <property type="nucleotide sequence ID" value="NZ_BSRI01000002.1"/>
</dbReference>
<gene>
    <name evidence="1" type="ORF">KDH_58390</name>
</gene>
<proteinExistence type="predicted"/>
<evidence type="ECO:0000313" key="2">
    <source>
        <dbReference type="Proteomes" id="UP001344906"/>
    </source>
</evidence>
<keyword evidence="2" id="KW-1185">Reference proteome</keyword>
<dbReference type="SUPFAM" id="SSF52374">
    <property type="entry name" value="Nucleotidylyl transferase"/>
    <property type="match status" value="1"/>
</dbReference>
<organism evidence="1 2">
    <name type="scientific">Dictyobacter halimunensis</name>
    <dbReference type="NCBI Taxonomy" id="3026934"/>
    <lineage>
        <taxon>Bacteria</taxon>
        <taxon>Bacillati</taxon>
        <taxon>Chloroflexota</taxon>
        <taxon>Ktedonobacteria</taxon>
        <taxon>Ktedonobacterales</taxon>
        <taxon>Dictyobacteraceae</taxon>
        <taxon>Dictyobacter</taxon>
    </lineage>
</organism>
<dbReference type="PANTHER" id="PTHR31285:SF0">
    <property type="entry name" value="NICOTINAMIDE MONONUCLEOTIDE ADENYLYLTRANSFERASE"/>
    <property type="match status" value="1"/>
</dbReference>
<protein>
    <recommendedName>
        <fullName evidence="3">Cytidyltransferase-like domain-containing protein</fullName>
    </recommendedName>
</protein>
<dbReference type="EMBL" id="BSRI01000002">
    <property type="protein sequence ID" value="GLV59011.1"/>
    <property type="molecule type" value="Genomic_DNA"/>
</dbReference>
<name>A0ABQ6FZ35_9CHLR</name>
<dbReference type="InterPro" id="IPR014729">
    <property type="entry name" value="Rossmann-like_a/b/a_fold"/>
</dbReference>
<reference evidence="1 2" key="1">
    <citation type="submission" date="2023-02" db="EMBL/GenBank/DDBJ databases">
        <title>Dictyobacter halimunensis sp. nov., a new member of the class Ktedonobacteria from forest soil in a geothermal area.</title>
        <authorList>
            <person name="Rachmania M.K."/>
            <person name="Ningsih F."/>
            <person name="Sakai Y."/>
            <person name="Yabe S."/>
            <person name="Yokota A."/>
            <person name="Sjamsuridzal W."/>
        </authorList>
    </citation>
    <scope>NUCLEOTIDE SEQUENCE [LARGE SCALE GENOMIC DNA]</scope>
    <source>
        <strain evidence="1 2">S3.2.2.5</strain>
    </source>
</reference>
<dbReference type="Gene3D" id="3.40.50.620">
    <property type="entry name" value="HUPs"/>
    <property type="match status" value="1"/>
</dbReference>
<dbReference type="PANTHER" id="PTHR31285">
    <property type="entry name" value="NICOTINAMIDE MONONUCLEOTIDE ADENYLYLTRANSFERASE"/>
    <property type="match status" value="1"/>
</dbReference>
<sequence>MWHVQRLLNQLQPDAAPQVVCAPGTTPPRDTIIIFTGSFNPPTVAHLALLKQGWRYARAQREPTHLYAAFSKRTVDKEGVERPLLLDRVILLQDLLRVRLPRTGILLFNRGLYVDQARAVRQTFPKVKRILFLMGFDKIEQIFDPRYYEDRDASLEELFHLAELLVVPRGVAGEEALTELLQRPQNQRFASYVHSQPFDPTYRDISATLVREKGKGYEHDVAREVRRFMSDTRAYEEPLKRVDGSEVDIYNERVQYLRQRLGSVS</sequence>
<dbReference type="Proteomes" id="UP001344906">
    <property type="component" value="Unassembled WGS sequence"/>
</dbReference>
<accession>A0ABQ6FZ35</accession>
<evidence type="ECO:0008006" key="3">
    <source>
        <dbReference type="Google" id="ProtNLM"/>
    </source>
</evidence>
<evidence type="ECO:0000313" key="1">
    <source>
        <dbReference type="EMBL" id="GLV59011.1"/>
    </source>
</evidence>
<comment type="caution">
    <text evidence="1">The sequence shown here is derived from an EMBL/GenBank/DDBJ whole genome shotgun (WGS) entry which is preliminary data.</text>
</comment>